<sequence>MLSNRTSSSRMLKKWRHGSRKRNA</sequence>
<proteinExistence type="predicted"/>
<feature type="region of interest" description="Disordered" evidence="1">
    <location>
        <begin position="1"/>
        <end position="24"/>
    </location>
</feature>
<feature type="compositionally biased region" description="Basic residues" evidence="1">
    <location>
        <begin position="11"/>
        <end position="24"/>
    </location>
</feature>
<gene>
    <name evidence="2" type="ORF">NMOB1V02_LOCUS13743</name>
</gene>
<feature type="compositionally biased region" description="Polar residues" evidence="1">
    <location>
        <begin position="1"/>
        <end position="10"/>
    </location>
</feature>
<dbReference type="EMBL" id="OA933052">
    <property type="protein sequence ID" value="CAD7286141.1"/>
    <property type="molecule type" value="Genomic_DNA"/>
</dbReference>
<evidence type="ECO:0000313" key="3">
    <source>
        <dbReference type="Proteomes" id="UP000678499"/>
    </source>
</evidence>
<organism evidence="2">
    <name type="scientific">Notodromas monacha</name>
    <dbReference type="NCBI Taxonomy" id="399045"/>
    <lineage>
        <taxon>Eukaryota</taxon>
        <taxon>Metazoa</taxon>
        <taxon>Ecdysozoa</taxon>
        <taxon>Arthropoda</taxon>
        <taxon>Crustacea</taxon>
        <taxon>Oligostraca</taxon>
        <taxon>Ostracoda</taxon>
        <taxon>Podocopa</taxon>
        <taxon>Podocopida</taxon>
        <taxon>Cypridocopina</taxon>
        <taxon>Cypridoidea</taxon>
        <taxon>Cyprididae</taxon>
        <taxon>Notodromas</taxon>
    </lineage>
</organism>
<evidence type="ECO:0000313" key="2">
    <source>
        <dbReference type="EMBL" id="CAD7286141.1"/>
    </source>
</evidence>
<dbReference type="Proteomes" id="UP000678499">
    <property type="component" value="Unassembled WGS sequence"/>
</dbReference>
<evidence type="ECO:0000256" key="1">
    <source>
        <dbReference type="SAM" id="MobiDB-lite"/>
    </source>
</evidence>
<accession>A0A7R9GLV7</accession>
<protein>
    <submittedName>
        <fullName evidence="2">Uncharacterized protein</fullName>
    </submittedName>
</protein>
<keyword evidence="3" id="KW-1185">Reference proteome</keyword>
<reference evidence="2" key="1">
    <citation type="submission" date="2020-11" db="EMBL/GenBank/DDBJ databases">
        <authorList>
            <person name="Tran Van P."/>
        </authorList>
    </citation>
    <scope>NUCLEOTIDE SEQUENCE</scope>
</reference>
<name>A0A7R9GLV7_9CRUS</name>
<dbReference type="AlphaFoldDB" id="A0A7R9GLV7"/>
<dbReference type="EMBL" id="CAJPEX010051015">
    <property type="protein sequence ID" value="CAG0926293.1"/>
    <property type="molecule type" value="Genomic_DNA"/>
</dbReference>